<feature type="compositionally biased region" description="Polar residues" evidence="2">
    <location>
        <begin position="92"/>
        <end position="103"/>
    </location>
</feature>
<organism evidence="3 4">
    <name type="scientific">Synchytrium endobioticum</name>
    <dbReference type="NCBI Taxonomy" id="286115"/>
    <lineage>
        <taxon>Eukaryota</taxon>
        <taxon>Fungi</taxon>
        <taxon>Fungi incertae sedis</taxon>
        <taxon>Chytridiomycota</taxon>
        <taxon>Chytridiomycota incertae sedis</taxon>
        <taxon>Chytridiomycetes</taxon>
        <taxon>Synchytriales</taxon>
        <taxon>Synchytriaceae</taxon>
        <taxon>Synchytrium</taxon>
    </lineage>
</organism>
<gene>
    <name evidence="3" type="ORF">SeLEV6574_g03690</name>
</gene>
<dbReference type="EMBL" id="QEAM01000131">
    <property type="protein sequence ID" value="TPX45747.1"/>
    <property type="molecule type" value="Genomic_DNA"/>
</dbReference>
<feature type="region of interest" description="Disordered" evidence="2">
    <location>
        <begin position="129"/>
        <end position="154"/>
    </location>
</feature>
<dbReference type="PANTHER" id="PTHR31841">
    <property type="entry name" value="PROTEIN FAM72A-RELATED"/>
    <property type="match status" value="1"/>
</dbReference>
<feature type="compositionally biased region" description="Low complexity" evidence="2">
    <location>
        <begin position="64"/>
        <end position="86"/>
    </location>
</feature>
<evidence type="ECO:0000256" key="2">
    <source>
        <dbReference type="SAM" id="MobiDB-lite"/>
    </source>
</evidence>
<feature type="region of interest" description="Disordered" evidence="2">
    <location>
        <begin position="1"/>
        <end position="103"/>
    </location>
</feature>
<dbReference type="OrthoDB" id="2526683at2759"/>
<feature type="region of interest" description="Disordered" evidence="2">
    <location>
        <begin position="226"/>
        <end position="247"/>
    </location>
</feature>
<evidence type="ECO:0008006" key="5">
    <source>
        <dbReference type="Google" id="ProtNLM"/>
    </source>
</evidence>
<evidence type="ECO:0000313" key="4">
    <source>
        <dbReference type="Proteomes" id="UP000320475"/>
    </source>
</evidence>
<proteinExistence type="inferred from homology"/>
<evidence type="ECO:0000256" key="1">
    <source>
        <dbReference type="ARBA" id="ARBA00006888"/>
    </source>
</evidence>
<sequence>MGLATLTQLPSSRHHSSSSPFGPLSHPHARSRTTRRTQPHLSITTSRPVHPHHPLQSPQTSRAPRSSHPLTSPTPSLDSSSPSSSPFIGTTHALSPSSASSPQRRTFRLSALVDIMSAASTQYNNQVAALQSPSSNPPTTMSATTRSSNSPPVTTSLRDVILRQQANSLPSPAASSQPLSARSPMSATAPASANGVIVGYNQRQFGPLVVPSPTNLVPPPSISFDSATPTHARPVAPSMRHTSSQSNIHPQFGAKPVCAISCRSCTTPLCYRGMRALLLGNKRIELFSTDSQPVGVSLVCWPDYTTQNCQCKIRDNACIGCGSVVGYHVTTPCETCLEACHNGHYWMFHSEGVTYTERLTGSGKGPLRWANLAAPNDDHGDSGMLSEGVGR</sequence>
<comment type="similarity">
    <text evidence="1">Belongs to the FAM72 family.</text>
</comment>
<dbReference type="InterPro" id="IPR026768">
    <property type="entry name" value="YPEH2ZP"/>
</dbReference>
<accession>A0A507D331</accession>
<feature type="compositionally biased region" description="Basic residues" evidence="2">
    <location>
        <begin position="27"/>
        <end position="38"/>
    </location>
</feature>
<evidence type="ECO:0000313" key="3">
    <source>
        <dbReference type="EMBL" id="TPX45747.1"/>
    </source>
</evidence>
<name>A0A507D331_9FUNG</name>
<protein>
    <recommendedName>
        <fullName evidence="5">Protein FAM72</fullName>
    </recommendedName>
</protein>
<dbReference type="Pfam" id="PF14976">
    <property type="entry name" value="YPEH2ZP"/>
    <property type="match status" value="1"/>
</dbReference>
<feature type="region of interest" description="Disordered" evidence="2">
    <location>
        <begin position="168"/>
        <end position="187"/>
    </location>
</feature>
<dbReference type="GO" id="GO:0005829">
    <property type="term" value="C:cytosol"/>
    <property type="evidence" value="ECO:0007669"/>
    <property type="project" value="TreeGrafter"/>
</dbReference>
<feature type="compositionally biased region" description="Low complexity" evidence="2">
    <location>
        <begin position="168"/>
        <end position="184"/>
    </location>
</feature>
<reference evidence="3 4" key="1">
    <citation type="journal article" date="2019" name="Sci. Rep.">
        <title>Comparative genomics of chytrid fungi reveal insights into the obligate biotrophic and pathogenic lifestyle of Synchytrium endobioticum.</title>
        <authorList>
            <person name="van de Vossenberg B.T.L.H."/>
            <person name="Warris S."/>
            <person name="Nguyen H.D.T."/>
            <person name="van Gent-Pelzer M.P.E."/>
            <person name="Joly D.L."/>
            <person name="van de Geest H.C."/>
            <person name="Bonants P.J.M."/>
            <person name="Smith D.S."/>
            <person name="Levesque C.A."/>
            <person name="van der Lee T.A.J."/>
        </authorList>
    </citation>
    <scope>NUCLEOTIDE SEQUENCE [LARGE SCALE GENOMIC DNA]</scope>
    <source>
        <strain evidence="3 4">LEV6574</strain>
    </source>
</reference>
<dbReference type="PANTHER" id="PTHR31841:SF1">
    <property type="entry name" value="PROTEIN FAM72A-RELATED"/>
    <property type="match status" value="1"/>
</dbReference>
<comment type="caution">
    <text evidence="3">The sequence shown here is derived from an EMBL/GenBank/DDBJ whole genome shotgun (WGS) entry which is preliminary data.</text>
</comment>
<dbReference type="AlphaFoldDB" id="A0A507D331"/>
<feature type="compositionally biased region" description="Polar residues" evidence="2">
    <location>
        <begin position="1"/>
        <end position="10"/>
    </location>
</feature>
<dbReference type="VEuPathDB" id="FungiDB:SeMB42_g00827"/>
<dbReference type="Proteomes" id="UP000320475">
    <property type="component" value="Unassembled WGS sequence"/>
</dbReference>